<organism evidence="1 2">
    <name type="scientific">Eiseniibacteriota bacterium</name>
    <dbReference type="NCBI Taxonomy" id="2212470"/>
    <lineage>
        <taxon>Bacteria</taxon>
        <taxon>Candidatus Eiseniibacteriota</taxon>
    </lineage>
</organism>
<name>A0A956SH62_UNCEI</name>
<dbReference type="NCBIfam" id="TIGR04183">
    <property type="entry name" value="Por_Secre_tail"/>
    <property type="match status" value="1"/>
</dbReference>
<dbReference type="InterPro" id="IPR026444">
    <property type="entry name" value="Secre_tail"/>
</dbReference>
<dbReference type="EMBL" id="JAGQHS010000143">
    <property type="protein sequence ID" value="MCA9758108.1"/>
    <property type="molecule type" value="Genomic_DNA"/>
</dbReference>
<reference evidence="1" key="1">
    <citation type="submission" date="2020-04" db="EMBL/GenBank/DDBJ databases">
        <authorList>
            <person name="Zhang T."/>
        </authorList>
    </citation>
    <scope>NUCLEOTIDE SEQUENCE</scope>
    <source>
        <strain evidence="1">HKST-UBA02</strain>
    </source>
</reference>
<sequence>MENGTGDPGGKRGVRLHALVATLACGLLGPFGALGASAGTSWAVEMPQDAVGAVGATALDNGTHSVGFTAGLPVNGAGRSGGFEIVAGFWHWMSLVPSDVQDSELSSASTDVQSLGPNPFGIVTSLAFRVGGTKAAPSRVEVFDVSGRSVALLLEGELSPGDYVVNWDRRTRTGQRAPSGVYFARFQSGDYDKTIRLIAAD</sequence>
<proteinExistence type="predicted"/>
<gene>
    <name evidence="1" type="ORF">KDA27_20105</name>
</gene>
<dbReference type="Proteomes" id="UP000739538">
    <property type="component" value="Unassembled WGS sequence"/>
</dbReference>
<accession>A0A956SH62</accession>
<evidence type="ECO:0000313" key="2">
    <source>
        <dbReference type="Proteomes" id="UP000739538"/>
    </source>
</evidence>
<protein>
    <submittedName>
        <fullName evidence="1">T9SS type A sorting domain-containing protein</fullName>
    </submittedName>
</protein>
<dbReference type="Gene3D" id="2.60.40.4070">
    <property type="match status" value="1"/>
</dbReference>
<evidence type="ECO:0000313" key="1">
    <source>
        <dbReference type="EMBL" id="MCA9758108.1"/>
    </source>
</evidence>
<dbReference type="AlphaFoldDB" id="A0A956SH62"/>
<reference evidence="1" key="2">
    <citation type="journal article" date="2021" name="Microbiome">
        <title>Successional dynamics and alternative stable states in a saline activated sludge microbial community over 9 years.</title>
        <authorList>
            <person name="Wang Y."/>
            <person name="Ye J."/>
            <person name="Ju F."/>
            <person name="Liu L."/>
            <person name="Boyd J.A."/>
            <person name="Deng Y."/>
            <person name="Parks D.H."/>
            <person name="Jiang X."/>
            <person name="Yin X."/>
            <person name="Woodcroft B.J."/>
            <person name="Tyson G.W."/>
            <person name="Hugenholtz P."/>
            <person name="Polz M.F."/>
            <person name="Zhang T."/>
        </authorList>
    </citation>
    <scope>NUCLEOTIDE SEQUENCE</scope>
    <source>
        <strain evidence="1">HKST-UBA02</strain>
    </source>
</reference>
<comment type="caution">
    <text evidence="1">The sequence shown here is derived from an EMBL/GenBank/DDBJ whole genome shotgun (WGS) entry which is preliminary data.</text>
</comment>